<feature type="non-terminal residue" evidence="1">
    <location>
        <position position="398"/>
    </location>
</feature>
<dbReference type="SUPFAM" id="SSF82171">
    <property type="entry name" value="DPP6 N-terminal domain-like"/>
    <property type="match status" value="1"/>
</dbReference>
<dbReference type="NCBIfam" id="TIGR02608">
    <property type="entry name" value="delta_60_rpt"/>
    <property type="match status" value="5"/>
</dbReference>
<dbReference type="Pfam" id="PF17164">
    <property type="entry name" value="DUF5122"/>
    <property type="match status" value="4"/>
</dbReference>
<organism evidence="1">
    <name type="scientific">marine metagenome</name>
    <dbReference type="NCBI Taxonomy" id="408172"/>
    <lineage>
        <taxon>unclassified sequences</taxon>
        <taxon>metagenomes</taxon>
        <taxon>ecological metagenomes</taxon>
    </lineage>
</organism>
<protein>
    <submittedName>
        <fullName evidence="1">Uncharacterized protein</fullName>
    </submittedName>
</protein>
<accession>A0A381ZHF1</accession>
<name>A0A381ZHF1_9ZZZZ</name>
<dbReference type="AlphaFoldDB" id="A0A381ZHF1"/>
<dbReference type="InterPro" id="IPR013431">
    <property type="entry name" value="Delta_60_rpt"/>
</dbReference>
<reference evidence="1" key="1">
    <citation type="submission" date="2018-05" db="EMBL/GenBank/DDBJ databases">
        <authorList>
            <person name="Lanie J.A."/>
            <person name="Ng W.-L."/>
            <person name="Kazmierczak K.M."/>
            <person name="Andrzejewski T.M."/>
            <person name="Davidsen T.M."/>
            <person name="Wayne K.J."/>
            <person name="Tettelin H."/>
            <person name="Glass J.I."/>
            <person name="Rusch D."/>
            <person name="Podicherti R."/>
            <person name="Tsui H.-C.T."/>
            <person name="Winkler M.E."/>
        </authorList>
    </citation>
    <scope>NUCLEOTIDE SEQUENCE</scope>
</reference>
<evidence type="ECO:0000313" key="1">
    <source>
        <dbReference type="EMBL" id="SVA88177.1"/>
    </source>
</evidence>
<dbReference type="Gene3D" id="2.80.10.50">
    <property type="match status" value="3"/>
</dbReference>
<dbReference type="EMBL" id="UINC01021175">
    <property type="protein sequence ID" value="SVA88177.1"/>
    <property type="molecule type" value="Genomic_DNA"/>
</dbReference>
<proteinExistence type="predicted"/>
<sequence>MLLAFASLVVFAAPAQAADGDLDTSFDSDGIRIQNRTAGTDVAYDLFVQGDGDFVVGGKDHNNLSKSDAQRMANLEFNADGSGSGLFANPNDRLFWSPKTDAIWEALLMSNGRYAFVGHAGTSTTGSGDDYDCVAVVREADGSLDTSFDGNGKLFVEFNASKSDKCFAGALQSDNKILAGGFVNNSDWDIALARINTDGTMDTSFGTGGRVTADLGGGDVIRAIEVQPDGKIVVAGTSANDFFVARYTSTGALDTSFSSDGIHSVDLGASNTDQLWGMKLQSDGKIVVAGFDEGSGNWGVARLTAAGAMDTSFGGGDGIVTTDFGGSDDEAYDLVIASNSKILVGGYTNASGNNDMAVARYTSAGVLDTSFSSDGKATADFGSSRNDRAYTIGLAANG</sequence>
<gene>
    <name evidence="1" type="ORF">METZ01_LOCUS141031</name>
</gene>